<reference evidence="1 2" key="1">
    <citation type="submission" date="2013-10" db="EMBL/GenBank/DDBJ databases">
        <title>The Genome Sequence of Acinetobacter tjernbergiae CIP107465.</title>
        <authorList>
            <consortium name="The Broad Institute Genomics Platform"/>
            <consortium name="The Broad Institute Genome Sequencing Center for Infectious Disease"/>
            <person name="Cerqueira G."/>
            <person name="Feldgarden M."/>
            <person name="Courvalin P."/>
            <person name="Grillot-Courvalin C."/>
            <person name="Clermont D."/>
            <person name="Rocha E."/>
            <person name="Yoon E.-J."/>
            <person name="Nemec A."/>
            <person name="Young S.K."/>
            <person name="Zeng Q."/>
            <person name="Gargeya S."/>
            <person name="Fitzgerald M."/>
            <person name="Abouelleil A."/>
            <person name="Alvarado L."/>
            <person name="Berlin A.M."/>
            <person name="Chapman S.B."/>
            <person name="Gainer-Dewar J."/>
            <person name="Goldberg J."/>
            <person name="Gnerre S."/>
            <person name="Griggs A."/>
            <person name="Gujja S."/>
            <person name="Hansen M."/>
            <person name="Howarth C."/>
            <person name="Imamovic A."/>
            <person name="Ireland A."/>
            <person name="Larimer J."/>
            <person name="McCowan C."/>
            <person name="Murphy C."/>
            <person name="Pearson M."/>
            <person name="Poon T.W."/>
            <person name="Priest M."/>
            <person name="Roberts A."/>
            <person name="Saif S."/>
            <person name="Shea T."/>
            <person name="Sykes S."/>
            <person name="Wortman J."/>
            <person name="Nusbaum C."/>
            <person name="Birren B."/>
        </authorList>
    </citation>
    <scope>NUCLEOTIDE SEQUENCE [LARGE SCALE GENOMIC DNA]</scope>
    <source>
        <strain evidence="1 2">CIP 107465</strain>
    </source>
</reference>
<dbReference type="eggNOG" id="ENOG5032S2Z">
    <property type="taxonomic scope" value="Bacteria"/>
</dbReference>
<evidence type="ECO:0000313" key="1">
    <source>
        <dbReference type="EMBL" id="ESK56323.1"/>
    </source>
</evidence>
<gene>
    <name evidence="1" type="ORF">F990_01089</name>
</gene>
<proteinExistence type="predicted"/>
<name>V2UNP1_9GAMM</name>
<organism evidence="1 2">
    <name type="scientific">Acinetobacter tjernbergiae DSM 14971 = CIP 107465</name>
    <dbReference type="NCBI Taxonomy" id="1120928"/>
    <lineage>
        <taxon>Bacteria</taxon>
        <taxon>Pseudomonadati</taxon>
        <taxon>Pseudomonadota</taxon>
        <taxon>Gammaproteobacteria</taxon>
        <taxon>Moraxellales</taxon>
        <taxon>Moraxellaceae</taxon>
        <taxon>Acinetobacter</taxon>
    </lineage>
</organism>
<dbReference type="AlphaFoldDB" id="V2UNP1"/>
<sequence length="165" mass="18607">MIIDDKVVYFERSFRTIEAYADKDGNITHVTEFLDNKSGEYARTQYQARVGDFSSAQNYKKAGLGLIPIGFYGFDYVTQPNYTTNVGNDQLFDGLAIPVEQDGLIASRMMNDSEAMLVKYRKSQNADVTGSATSFIQLLNHRLIYGRLQLQTCVSLKVHNQLLTV</sequence>
<protein>
    <submittedName>
        <fullName evidence="1">Uncharacterized protein</fullName>
    </submittedName>
</protein>
<dbReference type="PATRIC" id="fig|1120928.5.peg.1117"/>
<comment type="caution">
    <text evidence="1">The sequence shown here is derived from an EMBL/GenBank/DDBJ whole genome shotgun (WGS) entry which is preliminary data.</text>
</comment>
<dbReference type="Proteomes" id="UP000017404">
    <property type="component" value="Unassembled WGS sequence"/>
</dbReference>
<keyword evidence="2" id="KW-1185">Reference proteome</keyword>
<accession>V2UNP1</accession>
<evidence type="ECO:0000313" key="2">
    <source>
        <dbReference type="Proteomes" id="UP000017404"/>
    </source>
</evidence>
<dbReference type="EMBL" id="AYEV01000009">
    <property type="protein sequence ID" value="ESK56323.1"/>
    <property type="molecule type" value="Genomic_DNA"/>
</dbReference>